<dbReference type="PANTHER" id="PTHR42928:SF5">
    <property type="entry name" value="BLR1237 PROTEIN"/>
    <property type="match status" value="1"/>
</dbReference>
<dbReference type="Gene3D" id="3.40.190.150">
    <property type="entry name" value="Bordetella uptake gene, domain 1"/>
    <property type="match status" value="1"/>
</dbReference>
<feature type="signal peptide" evidence="2">
    <location>
        <begin position="1"/>
        <end position="22"/>
    </location>
</feature>
<evidence type="ECO:0000256" key="2">
    <source>
        <dbReference type="SAM" id="SignalP"/>
    </source>
</evidence>
<dbReference type="CDD" id="cd13578">
    <property type="entry name" value="PBP2_Bug27"/>
    <property type="match status" value="1"/>
</dbReference>
<proteinExistence type="inferred from homology"/>
<evidence type="ECO:0000313" key="3">
    <source>
        <dbReference type="EMBL" id="SHH75806.1"/>
    </source>
</evidence>
<dbReference type="PANTHER" id="PTHR42928">
    <property type="entry name" value="TRICARBOXYLATE-BINDING PROTEIN"/>
    <property type="match status" value="1"/>
</dbReference>
<evidence type="ECO:0000313" key="4">
    <source>
        <dbReference type="Proteomes" id="UP000184226"/>
    </source>
</evidence>
<dbReference type="Pfam" id="PF03401">
    <property type="entry name" value="TctC"/>
    <property type="match status" value="1"/>
</dbReference>
<keyword evidence="3" id="KW-0675">Receptor</keyword>
<accession>A0A1M5VKK4</accession>
<gene>
    <name evidence="3" type="ORF">SAMN04488135_104423</name>
</gene>
<evidence type="ECO:0000256" key="1">
    <source>
        <dbReference type="ARBA" id="ARBA00006987"/>
    </source>
</evidence>
<dbReference type="RefSeq" id="WP_073103064.1">
    <property type="nucleotide sequence ID" value="NZ_FQXE01000004.1"/>
</dbReference>
<dbReference type="SUPFAM" id="SSF53850">
    <property type="entry name" value="Periplasmic binding protein-like II"/>
    <property type="match status" value="1"/>
</dbReference>
<dbReference type="PIRSF" id="PIRSF017082">
    <property type="entry name" value="YflP"/>
    <property type="match status" value="1"/>
</dbReference>
<sequence>MKKIGKAIILSALIGASSLALAQDVAPIRLVVPFAAGGPSDVLARLVGQKMSAELQQTVVVENKPGATGAIGTRYVAHAKPDGLTLLLASSSSMTTGPLLMPDIQFDPVKDFVPLDLIANDENVLVVHPSVPVHSVKELIAYAKADPGRLNYSTSGVGSSYHLGTELFSSLTGIEMAHVPYKGSSQAVMDLLAGRVQVQFQAISQAKPHIESGKVRPLAVASLSNNSEYSNLPTIAEEANIPGFEFSTWMGIFAPSGTPDEQVVRLRSAMQTAMATSDIKDRVRELGMTAISRKPEAIASQISSDLEKWGAVIKKAGISLN</sequence>
<dbReference type="InterPro" id="IPR042100">
    <property type="entry name" value="Bug_dom1"/>
</dbReference>
<dbReference type="Proteomes" id="UP000184226">
    <property type="component" value="Unassembled WGS sequence"/>
</dbReference>
<dbReference type="InterPro" id="IPR005064">
    <property type="entry name" value="BUG"/>
</dbReference>
<reference evidence="3 4" key="1">
    <citation type="submission" date="2016-11" db="EMBL/GenBank/DDBJ databases">
        <authorList>
            <person name="Jaros S."/>
            <person name="Januszkiewicz K."/>
            <person name="Wedrychowicz H."/>
        </authorList>
    </citation>
    <scope>NUCLEOTIDE SEQUENCE [LARGE SCALE GENOMIC DNA]</scope>
    <source>
        <strain evidence="3 4">CGMCC 1.10190</strain>
    </source>
</reference>
<protein>
    <submittedName>
        <fullName evidence="3">Tripartite-type tricarboxylate transporter, receptor component TctC</fullName>
    </submittedName>
</protein>
<keyword evidence="2" id="KW-0732">Signal</keyword>
<dbReference type="AlphaFoldDB" id="A0A1M5VKK4"/>
<dbReference type="Gene3D" id="3.40.190.10">
    <property type="entry name" value="Periplasmic binding protein-like II"/>
    <property type="match status" value="1"/>
</dbReference>
<organism evidence="3 4">
    <name type="scientific">Pollutimonas bauzanensis</name>
    <dbReference type="NCBI Taxonomy" id="658167"/>
    <lineage>
        <taxon>Bacteria</taxon>
        <taxon>Pseudomonadati</taxon>
        <taxon>Pseudomonadota</taxon>
        <taxon>Betaproteobacteria</taxon>
        <taxon>Burkholderiales</taxon>
        <taxon>Alcaligenaceae</taxon>
        <taxon>Pollutimonas</taxon>
    </lineage>
</organism>
<feature type="chain" id="PRO_5009914452" evidence="2">
    <location>
        <begin position="23"/>
        <end position="321"/>
    </location>
</feature>
<dbReference type="STRING" id="658167.SAMN04488135_104423"/>
<dbReference type="OrthoDB" id="7246401at2"/>
<name>A0A1M5VKK4_9BURK</name>
<comment type="similarity">
    <text evidence="1">Belongs to the UPF0065 (bug) family.</text>
</comment>
<keyword evidence="4" id="KW-1185">Reference proteome</keyword>
<dbReference type="EMBL" id="FQXE01000004">
    <property type="protein sequence ID" value="SHH75806.1"/>
    <property type="molecule type" value="Genomic_DNA"/>
</dbReference>